<dbReference type="EMBL" id="LXQA010163890">
    <property type="protein sequence ID" value="MCI28163.1"/>
    <property type="molecule type" value="Genomic_DNA"/>
</dbReference>
<keyword evidence="2" id="KW-1185">Reference proteome</keyword>
<dbReference type="Proteomes" id="UP000265520">
    <property type="component" value="Unassembled WGS sequence"/>
</dbReference>
<organism evidence="1 2">
    <name type="scientific">Trifolium medium</name>
    <dbReference type="NCBI Taxonomy" id="97028"/>
    <lineage>
        <taxon>Eukaryota</taxon>
        <taxon>Viridiplantae</taxon>
        <taxon>Streptophyta</taxon>
        <taxon>Embryophyta</taxon>
        <taxon>Tracheophyta</taxon>
        <taxon>Spermatophyta</taxon>
        <taxon>Magnoliopsida</taxon>
        <taxon>eudicotyledons</taxon>
        <taxon>Gunneridae</taxon>
        <taxon>Pentapetalae</taxon>
        <taxon>rosids</taxon>
        <taxon>fabids</taxon>
        <taxon>Fabales</taxon>
        <taxon>Fabaceae</taxon>
        <taxon>Papilionoideae</taxon>
        <taxon>50 kb inversion clade</taxon>
        <taxon>NPAAA clade</taxon>
        <taxon>Hologalegina</taxon>
        <taxon>IRL clade</taxon>
        <taxon>Trifolieae</taxon>
        <taxon>Trifolium</taxon>
    </lineage>
</organism>
<comment type="caution">
    <text evidence="1">The sequence shown here is derived from an EMBL/GenBank/DDBJ whole genome shotgun (WGS) entry which is preliminary data.</text>
</comment>
<feature type="non-terminal residue" evidence="1">
    <location>
        <position position="38"/>
    </location>
</feature>
<protein>
    <submittedName>
        <fullName evidence="1">Uncharacterized protein</fullName>
    </submittedName>
</protein>
<accession>A0A392QUW8</accession>
<name>A0A392QUW8_9FABA</name>
<proteinExistence type="predicted"/>
<sequence>MLNLVLKCVTKKHSIEAVTREGDINPVGEFDRVIVFVI</sequence>
<dbReference type="AlphaFoldDB" id="A0A392QUW8"/>
<reference evidence="1 2" key="1">
    <citation type="journal article" date="2018" name="Front. Plant Sci.">
        <title>Red Clover (Trifolium pratense) and Zigzag Clover (T. medium) - A Picture of Genomic Similarities and Differences.</title>
        <authorList>
            <person name="Dluhosova J."/>
            <person name="Istvanek J."/>
            <person name="Nedelnik J."/>
            <person name="Repkova J."/>
        </authorList>
    </citation>
    <scope>NUCLEOTIDE SEQUENCE [LARGE SCALE GENOMIC DNA]</scope>
    <source>
        <strain evidence="2">cv. 10/8</strain>
        <tissue evidence="1">Leaf</tissue>
    </source>
</reference>
<evidence type="ECO:0000313" key="1">
    <source>
        <dbReference type="EMBL" id="MCI28163.1"/>
    </source>
</evidence>
<evidence type="ECO:0000313" key="2">
    <source>
        <dbReference type="Proteomes" id="UP000265520"/>
    </source>
</evidence>